<keyword evidence="1" id="KW-1133">Transmembrane helix</keyword>
<organism evidence="2 3">
    <name type="scientific">Clostridium botulinum C/D str. DC5</name>
    <dbReference type="NCBI Taxonomy" id="1443128"/>
    <lineage>
        <taxon>Bacteria</taxon>
        <taxon>Bacillati</taxon>
        <taxon>Bacillota</taxon>
        <taxon>Clostridia</taxon>
        <taxon>Eubacteriales</taxon>
        <taxon>Clostridiaceae</taxon>
        <taxon>Clostridium</taxon>
    </lineage>
</organism>
<dbReference type="RefSeq" id="WP_039259002.1">
    <property type="nucleotide sequence ID" value="NZ_JDRY01000008.1"/>
</dbReference>
<dbReference type="InterPro" id="IPR047928">
    <property type="entry name" value="Perm_prefix_1"/>
</dbReference>
<keyword evidence="1" id="KW-0472">Membrane</keyword>
<feature type="transmembrane region" description="Helical" evidence="1">
    <location>
        <begin position="224"/>
        <end position="242"/>
    </location>
</feature>
<dbReference type="Proteomes" id="UP000030014">
    <property type="component" value="Unassembled WGS sequence"/>
</dbReference>
<comment type="caution">
    <text evidence="2">The sequence shown here is derived from an EMBL/GenBank/DDBJ whole genome shotgun (WGS) entry which is preliminary data.</text>
</comment>
<protein>
    <submittedName>
        <fullName evidence="2">Uncharacterized protein</fullName>
    </submittedName>
</protein>
<feature type="transmembrane region" description="Helical" evidence="1">
    <location>
        <begin position="82"/>
        <end position="107"/>
    </location>
</feature>
<reference evidence="2 3" key="1">
    <citation type="submission" date="2014-01" db="EMBL/GenBank/DDBJ databases">
        <title>Plasmidome dynamics in the species complex Clostridium novyi sensu lato converts strains of independent lineages into distinctly different pathogens.</title>
        <authorList>
            <person name="Skarin H."/>
            <person name="Segerman B."/>
        </authorList>
    </citation>
    <scope>NUCLEOTIDE SEQUENCE [LARGE SCALE GENOMIC DNA]</scope>
    <source>
        <strain evidence="2 3">DC5</strain>
    </source>
</reference>
<gene>
    <name evidence="2" type="ORF">Z955_01470</name>
</gene>
<evidence type="ECO:0000313" key="3">
    <source>
        <dbReference type="Proteomes" id="UP000030014"/>
    </source>
</evidence>
<name>A0A0A0IK08_CLOBO</name>
<sequence>MKQIDRYVNSVYRDVEDNNEDVEILKEEMKNHLLEFVEELKSQGKSESESISIAIKRFGEEKEIQNELLGIFSFINNKAKKVLICMVSFFIMTVISYSIFTIGTQFFRWKYATFNDKIYNIMSLYNKDNIDDINKDIDKIINKSKGKITSVTMRGASDDKNREFKNLKKVEYMYPKDIKYKDKNGVHYCIGQIITEKGIKYDVYIRELPTSFCIPTYINRFKNISIGFLCCFIISIIVWILIKLNENIHRKYVRYCS</sequence>
<dbReference type="AlphaFoldDB" id="A0A0A0IK08"/>
<keyword evidence="1" id="KW-0812">Transmembrane</keyword>
<proteinExistence type="predicted"/>
<evidence type="ECO:0000256" key="1">
    <source>
        <dbReference type="SAM" id="Phobius"/>
    </source>
</evidence>
<dbReference type="NCBIfam" id="NF038403">
    <property type="entry name" value="perm_prefix_1"/>
    <property type="match status" value="1"/>
</dbReference>
<evidence type="ECO:0000313" key="2">
    <source>
        <dbReference type="EMBL" id="KGN01233.1"/>
    </source>
</evidence>
<dbReference type="EMBL" id="JDRY01000008">
    <property type="protein sequence ID" value="KGN01233.1"/>
    <property type="molecule type" value="Genomic_DNA"/>
</dbReference>
<accession>A0A0A0IK08</accession>